<dbReference type="eggNOG" id="COG2124">
    <property type="taxonomic scope" value="Bacteria"/>
</dbReference>
<dbReference type="InterPro" id="IPR017972">
    <property type="entry name" value="Cyt_P450_CS"/>
</dbReference>
<dbReference type="SUPFAM" id="SSF48264">
    <property type="entry name" value="Cytochrome P450"/>
    <property type="match status" value="1"/>
</dbReference>
<evidence type="ECO:0000313" key="10">
    <source>
        <dbReference type="Proteomes" id="UP000019151"/>
    </source>
</evidence>
<dbReference type="GO" id="GO:0005506">
    <property type="term" value="F:iron ion binding"/>
    <property type="evidence" value="ECO:0007669"/>
    <property type="project" value="InterPro"/>
</dbReference>
<dbReference type="GO" id="GO:0020037">
    <property type="term" value="F:heme binding"/>
    <property type="evidence" value="ECO:0007669"/>
    <property type="project" value="InterPro"/>
</dbReference>
<dbReference type="FunCoup" id="W0RHM0">
    <property type="interactions" value="111"/>
</dbReference>
<dbReference type="Proteomes" id="UP000019151">
    <property type="component" value="Chromosome"/>
</dbReference>
<dbReference type="GO" id="GO:0036199">
    <property type="term" value="F:cholest-4-en-3-one 26-monooxygenase activity"/>
    <property type="evidence" value="ECO:0007669"/>
    <property type="project" value="TreeGrafter"/>
</dbReference>
<organism evidence="9 10">
    <name type="scientific">Gemmatirosa kalamazoonensis</name>
    <dbReference type="NCBI Taxonomy" id="861299"/>
    <lineage>
        <taxon>Bacteria</taxon>
        <taxon>Pseudomonadati</taxon>
        <taxon>Gemmatimonadota</taxon>
        <taxon>Gemmatimonadia</taxon>
        <taxon>Gemmatimonadales</taxon>
        <taxon>Gemmatimonadaceae</taxon>
        <taxon>Gemmatirosa</taxon>
    </lineage>
</organism>
<evidence type="ECO:0000256" key="5">
    <source>
        <dbReference type="ARBA" id="ARBA00023004"/>
    </source>
</evidence>
<dbReference type="InterPro" id="IPR036396">
    <property type="entry name" value="Cyt_P450_sf"/>
</dbReference>
<dbReference type="InterPro" id="IPR001128">
    <property type="entry name" value="Cyt_P450"/>
</dbReference>
<keyword evidence="6 7" id="KW-0503">Monooxygenase</keyword>
<comment type="similarity">
    <text evidence="1 7">Belongs to the cytochrome P450 family.</text>
</comment>
<evidence type="ECO:0000256" key="2">
    <source>
        <dbReference type="ARBA" id="ARBA00022617"/>
    </source>
</evidence>
<dbReference type="InParanoid" id="W0RHM0"/>
<dbReference type="FunFam" id="1.10.630.10:FF:000018">
    <property type="entry name" value="Cytochrome P450 monooxygenase"/>
    <property type="match status" value="1"/>
</dbReference>
<dbReference type="KEGG" id="gba:J421_2724"/>
<evidence type="ECO:0000256" key="1">
    <source>
        <dbReference type="ARBA" id="ARBA00010617"/>
    </source>
</evidence>
<feature type="region of interest" description="Disordered" evidence="8">
    <location>
        <begin position="388"/>
        <end position="432"/>
    </location>
</feature>
<dbReference type="PROSITE" id="PS00086">
    <property type="entry name" value="CYTOCHROME_P450"/>
    <property type="match status" value="1"/>
</dbReference>
<accession>W0RHM0</accession>
<feature type="compositionally biased region" description="Polar residues" evidence="8">
    <location>
        <begin position="390"/>
        <end position="414"/>
    </location>
</feature>
<keyword evidence="3 7" id="KW-0479">Metal-binding</keyword>
<dbReference type="PRINTS" id="PR00359">
    <property type="entry name" value="BP450"/>
</dbReference>
<dbReference type="AlphaFoldDB" id="W0RHM0"/>
<dbReference type="HOGENOM" id="CLU_033716_0_2_0"/>
<evidence type="ECO:0000256" key="7">
    <source>
        <dbReference type="RuleBase" id="RU000461"/>
    </source>
</evidence>
<dbReference type="GO" id="GO:0006707">
    <property type="term" value="P:cholesterol catabolic process"/>
    <property type="evidence" value="ECO:0007669"/>
    <property type="project" value="TreeGrafter"/>
</dbReference>
<evidence type="ECO:0000313" key="9">
    <source>
        <dbReference type="EMBL" id="AHG90261.1"/>
    </source>
</evidence>
<dbReference type="InterPro" id="IPR002397">
    <property type="entry name" value="Cyt_P450_B"/>
</dbReference>
<dbReference type="PANTHER" id="PTHR46696">
    <property type="entry name" value="P450, PUTATIVE (EUROFUNG)-RELATED"/>
    <property type="match status" value="1"/>
</dbReference>
<evidence type="ECO:0000256" key="4">
    <source>
        <dbReference type="ARBA" id="ARBA00023002"/>
    </source>
</evidence>
<dbReference type="RefSeq" id="WP_104022605.1">
    <property type="nucleotide sequence ID" value="NZ_CP007128.1"/>
</dbReference>
<dbReference type="Pfam" id="PF00067">
    <property type="entry name" value="p450"/>
    <property type="match status" value="1"/>
</dbReference>
<dbReference type="GO" id="GO:0008395">
    <property type="term" value="F:steroid hydroxylase activity"/>
    <property type="evidence" value="ECO:0007669"/>
    <property type="project" value="TreeGrafter"/>
</dbReference>
<dbReference type="EMBL" id="CP007128">
    <property type="protein sequence ID" value="AHG90261.1"/>
    <property type="molecule type" value="Genomic_DNA"/>
</dbReference>
<evidence type="ECO:0000256" key="6">
    <source>
        <dbReference type="ARBA" id="ARBA00023033"/>
    </source>
</evidence>
<dbReference type="PANTHER" id="PTHR46696:SF4">
    <property type="entry name" value="BIOTIN BIOSYNTHESIS CYTOCHROME P450"/>
    <property type="match status" value="1"/>
</dbReference>
<reference evidence="9 10" key="1">
    <citation type="journal article" date="2014" name="Genome Announc.">
        <title>Genome Sequence and Methylome of Soil Bacterium Gemmatirosa kalamazoonensis KBS708T, a Member of the Rarely Cultivated Gemmatimonadetes Phylum.</title>
        <authorList>
            <person name="Debruyn J.M."/>
            <person name="Radosevich M."/>
            <person name="Wommack K.E."/>
            <person name="Polson S.W."/>
            <person name="Hauser L.J."/>
            <person name="Fawaz M.N."/>
            <person name="Korlach J."/>
            <person name="Tsai Y.C."/>
        </authorList>
    </citation>
    <scope>NUCLEOTIDE SEQUENCE [LARGE SCALE GENOMIC DNA]</scope>
    <source>
        <strain evidence="9 10">KBS708</strain>
    </source>
</reference>
<evidence type="ECO:0000256" key="3">
    <source>
        <dbReference type="ARBA" id="ARBA00022723"/>
    </source>
</evidence>
<dbReference type="OrthoDB" id="9801155at2"/>
<keyword evidence="10" id="KW-1185">Reference proteome</keyword>
<name>W0RHM0_9BACT</name>
<dbReference type="STRING" id="861299.J421_2724"/>
<sequence length="432" mass="47290">MRFLFSDDVRRDPYPWYAELRRASPVLRDPRTGTWMVFDYHGVRRALDDHDAFGSDVSAAGYGNLGWFIFFDPPRHTKMRALISRAFTPRTVAGLEPRVREIARGLLDTTAGRDAFDVVGDFAVPLPLMVIAELLGAPADDWSRFRRWSDVILELALTLQGGAEAQHAVAAFTAVRAEMARYLAELLDVRRDAPRDDLLSRLLAAEVDGSRLSDGEILAFFQLLLLAGHETTTNLIGNAVISFAEHPEQLARLRADPTLLPSAVEEVLRYRSPVQAVFRVTRRDVTLGGHAIPARSLVLAMIGSANRDPSRFPAPDAFDVARAPNAHVAFGHGIHFCLGAPLSRLEARVALGELLARTETIALADDQPWEPRAAFHVHGATRLPIHVTPRSASATTQGSANTNTVGDPTCSLTNRPDGRPEATATYCLPSTA</sequence>
<keyword evidence="2 7" id="KW-0349">Heme</keyword>
<proteinExistence type="inferred from homology"/>
<protein>
    <submittedName>
        <fullName evidence="9">Cytochrome P450</fullName>
    </submittedName>
</protein>
<keyword evidence="4 7" id="KW-0560">Oxidoreductase</keyword>
<gene>
    <name evidence="9" type="ORF">J421_2724</name>
</gene>
<dbReference type="CDD" id="cd11032">
    <property type="entry name" value="P450_EryK-like"/>
    <property type="match status" value="1"/>
</dbReference>
<dbReference type="Gene3D" id="1.10.630.10">
    <property type="entry name" value="Cytochrome P450"/>
    <property type="match status" value="1"/>
</dbReference>
<evidence type="ECO:0000256" key="8">
    <source>
        <dbReference type="SAM" id="MobiDB-lite"/>
    </source>
</evidence>
<keyword evidence="5 7" id="KW-0408">Iron</keyword>